<name>A0A1B8ZI04_9FLAO</name>
<dbReference type="EMBL" id="MAYG01000012">
    <property type="protein sequence ID" value="OCA71194.1"/>
    <property type="molecule type" value="Genomic_DNA"/>
</dbReference>
<reference evidence="2" key="1">
    <citation type="submission" date="2016-07" db="EMBL/GenBank/DDBJ databases">
        <authorList>
            <person name="Florea S."/>
            <person name="Webb J.S."/>
            <person name="Jaromczyk J."/>
            <person name="Schardl C.L."/>
        </authorList>
    </citation>
    <scope>NUCLEOTIDE SEQUENCE [LARGE SCALE GENOMIC DNA]</scope>
    <source>
        <strain evidence="2">CC-VM-7</strain>
    </source>
</reference>
<dbReference type="AlphaFoldDB" id="A0A1B8ZI04"/>
<evidence type="ECO:0000313" key="1">
    <source>
        <dbReference type="EMBL" id="OCA71194.1"/>
    </source>
</evidence>
<evidence type="ECO:0000313" key="2">
    <source>
        <dbReference type="Proteomes" id="UP000093432"/>
    </source>
</evidence>
<protein>
    <submittedName>
        <fullName evidence="1">Uncharacterized protein</fullName>
    </submittedName>
</protein>
<gene>
    <name evidence="1" type="ORF">BBI00_15755</name>
</gene>
<dbReference type="Proteomes" id="UP000093432">
    <property type="component" value="Unassembled WGS sequence"/>
</dbReference>
<organism evidence="1 2">
    <name type="scientific">Chryseobacterium arthrosphaerae</name>
    <dbReference type="NCBI Taxonomy" id="651561"/>
    <lineage>
        <taxon>Bacteria</taxon>
        <taxon>Pseudomonadati</taxon>
        <taxon>Bacteroidota</taxon>
        <taxon>Flavobacteriia</taxon>
        <taxon>Flavobacteriales</taxon>
        <taxon>Weeksellaceae</taxon>
        <taxon>Chryseobacterium group</taxon>
        <taxon>Chryseobacterium</taxon>
    </lineage>
</organism>
<accession>A0A1B8ZI04</accession>
<comment type="caution">
    <text evidence="1">The sequence shown here is derived from an EMBL/GenBank/DDBJ whole genome shotgun (WGS) entry which is preliminary data.</text>
</comment>
<sequence length="95" mass="10850">MKGEAGRGASVIEIYLVLSSRKNAKPARRFYMRTFYFSIARAFHSARGTDNIQDGKVKFRLLERNGNAKTAGKFYKRALYFLIARAFHSAKRGLL</sequence>
<proteinExistence type="predicted"/>